<comment type="caution">
    <text evidence="1">The sequence shown here is derived from an EMBL/GenBank/DDBJ whole genome shotgun (WGS) entry which is preliminary data.</text>
</comment>
<organism evidence="1 2">
    <name type="scientific">Spirosoma utsteinense</name>
    <dbReference type="NCBI Taxonomy" id="2585773"/>
    <lineage>
        <taxon>Bacteria</taxon>
        <taxon>Pseudomonadati</taxon>
        <taxon>Bacteroidota</taxon>
        <taxon>Cytophagia</taxon>
        <taxon>Cytophagales</taxon>
        <taxon>Cytophagaceae</taxon>
        <taxon>Spirosoma</taxon>
    </lineage>
</organism>
<proteinExistence type="predicted"/>
<accession>A0ABR6WFK4</accession>
<protein>
    <recommendedName>
        <fullName evidence="3">Plasmid replication protein RepL domain-containing protein</fullName>
    </recommendedName>
</protein>
<sequence length="196" mass="22346">MAYKKIGDYSLNKINPFLDDTLQHIEKGEKTLLFGQKNPDLIIDSDSQVKGHSLFARKISVDKARFMKVFMSGLSNWFDLSKAGIKVFAYVANQVEPNRDTFMFSLERCKHFTGYKSDKMVFSGLAELAENKFIARGENPFVYYINPTVFFNGDRLTFVEQYEVEQPAELKEGQIQQPADLIESFEKGAATLTPTL</sequence>
<dbReference type="RefSeq" id="WP_186742621.1">
    <property type="nucleotide sequence ID" value="NZ_VFIA01000120.1"/>
</dbReference>
<evidence type="ECO:0000313" key="1">
    <source>
        <dbReference type="EMBL" id="MBC3795331.1"/>
    </source>
</evidence>
<evidence type="ECO:0000313" key="2">
    <source>
        <dbReference type="Proteomes" id="UP000700732"/>
    </source>
</evidence>
<dbReference type="Proteomes" id="UP000700732">
    <property type="component" value="Unassembled WGS sequence"/>
</dbReference>
<keyword evidence="2" id="KW-1185">Reference proteome</keyword>
<evidence type="ECO:0008006" key="3">
    <source>
        <dbReference type="Google" id="ProtNLM"/>
    </source>
</evidence>
<gene>
    <name evidence="1" type="ORF">FH603_5868</name>
</gene>
<name>A0ABR6WFK4_9BACT</name>
<reference evidence="1 2" key="1">
    <citation type="submission" date="2019-06" db="EMBL/GenBank/DDBJ databases">
        <title>Spirosoma utsteinense sp. nov. isolated from Antarctic ice-free soils.</title>
        <authorList>
            <person name="Tahon G."/>
        </authorList>
    </citation>
    <scope>NUCLEOTIDE SEQUENCE [LARGE SCALE GENOMIC DNA]</scope>
    <source>
        <strain evidence="1 2">LMG 31447</strain>
    </source>
</reference>
<dbReference type="EMBL" id="VFIA01000120">
    <property type="protein sequence ID" value="MBC3795331.1"/>
    <property type="molecule type" value="Genomic_DNA"/>
</dbReference>